<dbReference type="SUPFAM" id="SSF53187">
    <property type="entry name" value="Zn-dependent exopeptidases"/>
    <property type="match status" value="1"/>
</dbReference>
<evidence type="ECO:0000259" key="7">
    <source>
        <dbReference type="Pfam" id="PF00246"/>
    </source>
</evidence>
<keyword evidence="5" id="KW-0862">Zinc</keyword>
<dbReference type="Pfam" id="PF00246">
    <property type="entry name" value="Peptidase_M14"/>
    <property type="match status" value="1"/>
</dbReference>
<dbReference type="PANTHER" id="PTHR11705:SF143">
    <property type="entry name" value="SLL0236 PROTEIN"/>
    <property type="match status" value="1"/>
</dbReference>
<keyword evidence="3" id="KW-0645">Protease</keyword>
<dbReference type="OrthoDB" id="2433180at2"/>
<feature type="domain" description="FIMAH" evidence="8">
    <location>
        <begin position="381"/>
        <end position="461"/>
    </location>
</feature>
<organism evidence="9 10">
    <name type="scientific">Oceanobacillus zhaokaii</name>
    <dbReference type="NCBI Taxonomy" id="2052660"/>
    <lineage>
        <taxon>Bacteria</taxon>
        <taxon>Bacillati</taxon>
        <taxon>Bacillota</taxon>
        <taxon>Bacilli</taxon>
        <taxon>Bacillales</taxon>
        <taxon>Bacillaceae</taxon>
        <taxon>Oceanobacillus</taxon>
    </lineage>
</organism>
<dbReference type="EMBL" id="CP024848">
    <property type="protein sequence ID" value="AXI08267.1"/>
    <property type="molecule type" value="Genomic_DNA"/>
</dbReference>
<dbReference type="Proteomes" id="UP000253908">
    <property type="component" value="Chromosome"/>
</dbReference>
<dbReference type="Gene3D" id="3.40.630.10">
    <property type="entry name" value="Zn peptidases"/>
    <property type="match status" value="1"/>
</dbReference>
<reference evidence="10" key="1">
    <citation type="submission" date="2017-11" db="EMBL/GenBank/DDBJ databases">
        <authorList>
            <person name="Zhu W."/>
        </authorList>
    </citation>
    <scope>NUCLEOTIDE SEQUENCE [LARGE SCALE GENOMIC DNA]</scope>
    <source>
        <strain evidence="10">160</strain>
    </source>
</reference>
<dbReference type="RefSeq" id="WP_114915560.1">
    <property type="nucleotide sequence ID" value="NZ_CP024848.1"/>
</dbReference>
<dbReference type="AlphaFoldDB" id="A0A345PE37"/>
<feature type="domain" description="Peptidase M14" evidence="7">
    <location>
        <begin position="48"/>
        <end position="273"/>
    </location>
</feature>
<keyword evidence="4" id="KW-0378">Hydrolase</keyword>
<dbReference type="Pfam" id="PF22888">
    <property type="entry name" value="FIMAH"/>
    <property type="match status" value="1"/>
</dbReference>
<evidence type="ECO:0000313" key="9">
    <source>
        <dbReference type="EMBL" id="AXI08267.1"/>
    </source>
</evidence>
<comment type="similarity">
    <text evidence="2">Belongs to the peptidase M14 family.</text>
</comment>
<dbReference type="InterPro" id="IPR054470">
    <property type="entry name" value="FIMAH_dom"/>
</dbReference>
<dbReference type="GO" id="GO:0008270">
    <property type="term" value="F:zinc ion binding"/>
    <property type="evidence" value="ECO:0007669"/>
    <property type="project" value="InterPro"/>
</dbReference>
<evidence type="ECO:0000256" key="6">
    <source>
        <dbReference type="ARBA" id="ARBA00023049"/>
    </source>
</evidence>
<dbReference type="GO" id="GO:0006508">
    <property type="term" value="P:proteolysis"/>
    <property type="evidence" value="ECO:0007669"/>
    <property type="project" value="UniProtKB-KW"/>
</dbReference>
<name>A0A345PE37_9BACI</name>
<dbReference type="GO" id="GO:0004181">
    <property type="term" value="F:metallocarboxypeptidase activity"/>
    <property type="evidence" value="ECO:0007669"/>
    <property type="project" value="InterPro"/>
</dbReference>
<dbReference type="GO" id="GO:0005615">
    <property type="term" value="C:extracellular space"/>
    <property type="evidence" value="ECO:0007669"/>
    <property type="project" value="TreeGrafter"/>
</dbReference>
<accession>A0A345PE37</accession>
<protein>
    <submittedName>
        <fullName evidence="9">Uncharacterized protein</fullName>
    </submittedName>
</protein>
<dbReference type="InterPro" id="IPR000834">
    <property type="entry name" value="Peptidase_M14"/>
</dbReference>
<sequence>MEAIRKNDIWKKLMCFAAVLLIMLSPVSEVFAQTERDWMTNEEFLQRLAEIEMDSSGKVEVNVAGHSSQGTEIMSARVGTGDQVVLINSSIHGNEKSGGEAILEILDFLGTSDSSFAQSIRDEVTIVTIPRLNVDGLEIPQRENIFSWDEVVSAYPHLAGAPPAWNYSQRNRGFDINRDFNADLDYQVVPEDLPGNTLEPGFFITKEAQLLRDLYVELRDEFGEVELFVDLHHMGTPVLNKTGENVTIAIDYPPLGPEDSTKYDDYPKLDQDKSKRYALAAALGVEELSDKEETGVSQYIHFQERDYPGQARSAFALNGSATVLFEMPGQQPRFGYDQELVDRVENGLWGMISHMADGSIDDLNGDDFLTEVPKYWTDNVTDMSDVLKRFTEEGQFENARDARLLANHLNTLSVFEEKENSKKMVEHLEKFKGLLDAQREKQVVSNEAYNRLNSDSNMLIERWAKKQ</sequence>
<evidence type="ECO:0000313" key="10">
    <source>
        <dbReference type="Proteomes" id="UP000253908"/>
    </source>
</evidence>
<evidence type="ECO:0000256" key="1">
    <source>
        <dbReference type="ARBA" id="ARBA00001947"/>
    </source>
</evidence>
<proteinExistence type="inferred from homology"/>
<gene>
    <name evidence="9" type="ORF">CUC15_04655</name>
</gene>
<comment type="cofactor">
    <cofactor evidence="1">
        <name>Zn(2+)</name>
        <dbReference type="ChEBI" id="CHEBI:29105"/>
    </cofactor>
</comment>
<evidence type="ECO:0000256" key="2">
    <source>
        <dbReference type="ARBA" id="ARBA00005988"/>
    </source>
</evidence>
<evidence type="ECO:0000259" key="8">
    <source>
        <dbReference type="Pfam" id="PF22888"/>
    </source>
</evidence>
<keyword evidence="6" id="KW-0482">Metalloprotease</keyword>
<evidence type="ECO:0000256" key="3">
    <source>
        <dbReference type="ARBA" id="ARBA00022670"/>
    </source>
</evidence>
<dbReference type="KEGG" id="ocn:CUC15_04655"/>
<evidence type="ECO:0000256" key="4">
    <source>
        <dbReference type="ARBA" id="ARBA00022801"/>
    </source>
</evidence>
<keyword evidence="10" id="KW-1185">Reference proteome</keyword>
<dbReference type="PANTHER" id="PTHR11705">
    <property type="entry name" value="PROTEASE FAMILY M14 CARBOXYPEPTIDASE A,B"/>
    <property type="match status" value="1"/>
</dbReference>
<evidence type="ECO:0000256" key="5">
    <source>
        <dbReference type="ARBA" id="ARBA00022833"/>
    </source>
</evidence>